<keyword evidence="2" id="KW-1185">Reference proteome</keyword>
<protein>
    <submittedName>
        <fullName evidence="1">Uncharacterized protein</fullName>
    </submittedName>
</protein>
<proteinExistence type="predicted"/>
<dbReference type="AlphaFoldDB" id="A0A4C1TIE3"/>
<organism evidence="1 2">
    <name type="scientific">Eumeta variegata</name>
    <name type="common">Bagworm moth</name>
    <name type="synonym">Eumeta japonica</name>
    <dbReference type="NCBI Taxonomy" id="151549"/>
    <lineage>
        <taxon>Eukaryota</taxon>
        <taxon>Metazoa</taxon>
        <taxon>Ecdysozoa</taxon>
        <taxon>Arthropoda</taxon>
        <taxon>Hexapoda</taxon>
        <taxon>Insecta</taxon>
        <taxon>Pterygota</taxon>
        <taxon>Neoptera</taxon>
        <taxon>Endopterygota</taxon>
        <taxon>Lepidoptera</taxon>
        <taxon>Glossata</taxon>
        <taxon>Ditrysia</taxon>
        <taxon>Tineoidea</taxon>
        <taxon>Psychidae</taxon>
        <taxon>Oiketicinae</taxon>
        <taxon>Eumeta</taxon>
    </lineage>
</organism>
<dbReference type="Proteomes" id="UP000299102">
    <property type="component" value="Unassembled WGS sequence"/>
</dbReference>
<name>A0A4C1TIE3_EUMVA</name>
<gene>
    <name evidence="1" type="ORF">EVAR_10516_1</name>
</gene>
<comment type="caution">
    <text evidence="1">The sequence shown here is derived from an EMBL/GenBank/DDBJ whole genome shotgun (WGS) entry which is preliminary data.</text>
</comment>
<sequence length="223" mass="24186">MDLVIDKNPKSDITLEQNILRLDTYIAASAAREPCVTMRPIGRQLRPCLVLVPLLLFRSCLESPTLHVPDPTGGLTRAARVANDTFESKAVARSTGSVQSAGVRPHMKRKGFNMLSKLLKEQHYGSTPTTRAVDKCSTKLLHLLHEQSECKNRVASALGVELLLAMCVEGVTAGTEAELSMASPPNAKPEQVCRLNSVRDDGGPATVMTYRDDLAPVADLRIA</sequence>
<evidence type="ECO:0000313" key="2">
    <source>
        <dbReference type="Proteomes" id="UP000299102"/>
    </source>
</evidence>
<dbReference type="EMBL" id="BGZK01000060">
    <property type="protein sequence ID" value="GBP13956.1"/>
    <property type="molecule type" value="Genomic_DNA"/>
</dbReference>
<reference evidence="1 2" key="1">
    <citation type="journal article" date="2019" name="Commun. Biol.">
        <title>The bagworm genome reveals a unique fibroin gene that provides high tensile strength.</title>
        <authorList>
            <person name="Kono N."/>
            <person name="Nakamura H."/>
            <person name="Ohtoshi R."/>
            <person name="Tomita M."/>
            <person name="Numata K."/>
            <person name="Arakawa K."/>
        </authorList>
    </citation>
    <scope>NUCLEOTIDE SEQUENCE [LARGE SCALE GENOMIC DNA]</scope>
</reference>
<accession>A0A4C1TIE3</accession>
<evidence type="ECO:0000313" key="1">
    <source>
        <dbReference type="EMBL" id="GBP13956.1"/>
    </source>
</evidence>